<feature type="transmembrane region" description="Helical" evidence="1">
    <location>
        <begin position="59"/>
        <end position="79"/>
    </location>
</feature>
<dbReference type="OrthoDB" id="9815686at2"/>
<name>A0A1H8IZ26_9SPHN</name>
<feature type="transmembrane region" description="Helical" evidence="1">
    <location>
        <begin position="117"/>
        <end position="137"/>
    </location>
</feature>
<evidence type="ECO:0000256" key="1">
    <source>
        <dbReference type="SAM" id="Phobius"/>
    </source>
</evidence>
<feature type="transmembrane region" description="Helical" evidence="1">
    <location>
        <begin position="149"/>
        <end position="174"/>
    </location>
</feature>
<organism evidence="2 3">
    <name type="scientific">Sphingomonas gellani</name>
    <dbReference type="NCBI Taxonomy" id="1166340"/>
    <lineage>
        <taxon>Bacteria</taxon>
        <taxon>Pseudomonadati</taxon>
        <taxon>Pseudomonadota</taxon>
        <taxon>Alphaproteobacteria</taxon>
        <taxon>Sphingomonadales</taxon>
        <taxon>Sphingomonadaceae</taxon>
        <taxon>Sphingomonas</taxon>
    </lineage>
</organism>
<feature type="transmembrane region" description="Helical" evidence="1">
    <location>
        <begin position="21"/>
        <end position="39"/>
    </location>
</feature>
<dbReference type="RefSeq" id="WP_139198135.1">
    <property type="nucleotide sequence ID" value="NZ_FOCF01000011.1"/>
</dbReference>
<proteinExistence type="predicted"/>
<evidence type="ECO:0000313" key="3">
    <source>
        <dbReference type="Proteomes" id="UP000199206"/>
    </source>
</evidence>
<gene>
    <name evidence="2" type="ORF">SAMN05192583_3431</name>
</gene>
<dbReference type="Pfam" id="PF10067">
    <property type="entry name" value="DUF2306"/>
    <property type="match status" value="1"/>
</dbReference>
<sequence length="175" mass="18498">MTLSTTIASTPPFSPARRDRTIVALGAVSGGAILLALAHGMTTGAVARGLSERGDIGPWLVLHLVSVIPALPLGGYVLLRRKGDATHRMLGRLWAGLMLMAALSSFGLRGMTGSFSVIHLLSILVLVMIPRGVMQAMRRDIAAHQRTMALTYLGLAVAGFFTLLPGRLIGGWLFG</sequence>
<reference evidence="3" key="1">
    <citation type="submission" date="2016-10" db="EMBL/GenBank/DDBJ databases">
        <authorList>
            <person name="Varghese N."/>
            <person name="Submissions S."/>
        </authorList>
    </citation>
    <scope>NUCLEOTIDE SEQUENCE [LARGE SCALE GENOMIC DNA]</scope>
    <source>
        <strain evidence="3">S6-262</strain>
    </source>
</reference>
<dbReference type="Proteomes" id="UP000199206">
    <property type="component" value="Unassembled WGS sequence"/>
</dbReference>
<feature type="transmembrane region" description="Helical" evidence="1">
    <location>
        <begin position="91"/>
        <end position="111"/>
    </location>
</feature>
<accession>A0A1H8IZ26</accession>
<dbReference type="EMBL" id="FOCF01000011">
    <property type="protein sequence ID" value="SEN73296.1"/>
    <property type="molecule type" value="Genomic_DNA"/>
</dbReference>
<dbReference type="InterPro" id="IPR018750">
    <property type="entry name" value="DUF2306_membrane"/>
</dbReference>
<dbReference type="AlphaFoldDB" id="A0A1H8IZ26"/>
<keyword evidence="3" id="KW-1185">Reference proteome</keyword>
<keyword evidence="1" id="KW-0472">Membrane</keyword>
<keyword evidence="1" id="KW-1133">Transmembrane helix</keyword>
<protein>
    <submittedName>
        <fullName evidence="2">Uncharacterized membrane protein</fullName>
    </submittedName>
</protein>
<evidence type="ECO:0000313" key="2">
    <source>
        <dbReference type="EMBL" id="SEN73296.1"/>
    </source>
</evidence>
<keyword evidence="1" id="KW-0812">Transmembrane</keyword>